<feature type="transmembrane region" description="Helical" evidence="1">
    <location>
        <begin position="102"/>
        <end position="126"/>
    </location>
</feature>
<reference evidence="2 3" key="1">
    <citation type="submission" date="2024-04" db="EMBL/GenBank/DDBJ databases">
        <title>Tritrichomonas musculus Genome.</title>
        <authorList>
            <person name="Alves-Ferreira E."/>
            <person name="Grigg M."/>
            <person name="Lorenzi H."/>
            <person name="Galac M."/>
        </authorList>
    </citation>
    <scope>NUCLEOTIDE SEQUENCE [LARGE SCALE GENOMIC DNA]</scope>
    <source>
        <strain evidence="2 3">EAF2021</strain>
    </source>
</reference>
<accession>A0ABR2L9H1</accession>
<dbReference type="Proteomes" id="UP001470230">
    <property type="component" value="Unassembled WGS sequence"/>
</dbReference>
<gene>
    <name evidence="2" type="ORF">M9Y10_002318</name>
</gene>
<name>A0ABR2L9H1_9EUKA</name>
<evidence type="ECO:0000313" key="3">
    <source>
        <dbReference type="Proteomes" id="UP001470230"/>
    </source>
</evidence>
<organism evidence="2 3">
    <name type="scientific">Tritrichomonas musculus</name>
    <dbReference type="NCBI Taxonomy" id="1915356"/>
    <lineage>
        <taxon>Eukaryota</taxon>
        <taxon>Metamonada</taxon>
        <taxon>Parabasalia</taxon>
        <taxon>Tritrichomonadida</taxon>
        <taxon>Tritrichomonadidae</taxon>
        <taxon>Tritrichomonas</taxon>
    </lineage>
</organism>
<evidence type="ECO:0000313" key="2">
    <source>
        <dbReference type="EMBL" id="KAK8899995.1"/>
    </source>
</evidence>
<feature type="transmembrane region" description="Helical" evidence="1">
    <location>
        <begin position="38"/>
        <end position="61"/>
    </location>
</feature>
<keyword evidence="3" id="KW-1185">Reference proteome</keyword>
<sequence length="322" mass="37112">MNSNHKKINRTLLTTLNFIATVIVIIALFYSFKQLRYRYIIVGVIGIFLMIIATCLECYFCRIVFKFPRVIKVHNFIISLSMMYAGLLMLITTISLNKAWNFVLICTVICQVLYSGISIYALYYIFKIRRLNNFRIERSIIGSNQRTNNIEQSSIAYSPELQDSGPIFIPPELYNSDNEQYQNETQTSNATTLLNEESLFTPPTYTDSARILTDGLQYRISSQRATSAPNIYYVEKPYSFIDENKEFYKRASSSFEDYGKPPKNCYDSIKLSKSSESIQYLDINITTGAVSEYEMLYGQQDLCDDTQPLCNPYANMCSDNVF</sequence>
<dbReference type="EMBL" id="JAPFFF010000001">
    <property type="protein sequence ID" value="KAK8899995.1"/>
    <property type="molecule type" value="Genomic_DNA"/>
</dbReference>
<keyword evidence="1" id="KW-0812">Transmembrane</keyword>
<feature type="transmembrane region" description="Helical" evidence="1">
    <location>
        <begin position="73"/>
        <end position="96"/>
    </location>
</feature>
<comment type="caution">
    <text evidence="2">The sequence shown here is derived from an EMBL/GenBank/DDBJ whole genome shotgun (WGS) entry which is preliminary data.</text>
</comment>
<proteinExistence type="predicted"/>
<protein>
    <submittedName>
        <fullName evidence="2">Uncharacterized protein</fullName>
    </submittedName>
</protein>
<feature type="transmembrane region" description="Helical" evidence="1">
    <location>
        <begin position="12"/>
        <end position="32"/>
    </location>
</feature>
<keyword evidence="1" id="KW-1133">Transmembrane helix</keyword>
<keyword evidence="1" id="KW-0472">Membrane</keyword>
<evidence type="ECO:0000256" key="1">
    <source>
        <dbReference type="SAM" id="Phobius"/>
    </source>
</evidence>